<keyword evidence="1" id="KW-0812">Transmembrane</keyword>
<organism evidence="2 3">
    <name type="scientific">Vespula maculifrons</name>
    <name type="common">Eastern yellow jacket</name>
    <name type="synonym">Wasp</name>
    <dbReference type="NCBI Taxonomy" id="7453"/>
    <lineage>
        <taxon>Eukaryota</taxon>
        <taxon>Metazoa</taxon>
        <taxon>Ecdysozoa</taxon>
        <taxon>Arthropoda</taxon>
        <taxon>Hexapoda</taxon>
        <taxon>Insecta</taxon>
        <taxon>Pterygota</taxon>
        <taxon>Neoptera</taxon>
        <taxon>Endopterygota</taxon>
        <taxon>Hymenoptera</taxon>
        <taxon>Apocrita</taxon>
        <taxon>Aculeata</taxon>
        <taxon>Vespoidea</taxon>
        <taxon>Vespidae</taxon>
        <taxon>Vespinae</taxon>
        <taxon>Vespula</taxon>
    </lineage>
</organism>
<keyword evidence="3" id="KW-1185">Reference proteome</keyword>
<name>A0ABD2BIU3_VESMC</name>
<accession>A0ABD2BIU3</accession>
<dbReference type="AlphaFoldDB" id="A0ABD2BIU3"/>
<comment type="caution">
    <text evidence="2">The sequence shown here is derived from an EMBL/GenBank/DDBJ whole genome shotgun (WGS) entry which is preliminary data.</text>
</comment>
<dbReference type="Proteomes" id="UP001607303">
    <property type="component" value="Unassembled WGS sequence"/>
</dbReference>
<sequence length="202" mass="23503">MIYEIATILFGQLFLDKDSSRRQKRHSEITSIFIFCHSPRYRSTYTDRSTRLRIKKNDELFRAISFLKSFIVVASIADALQVQNILSLQIEWCSKTALLSYKAFVNTESVKVNNPFLSPLLRPVHFYPALYKTSRDNVKRYITDFSNTKSFRLISQQIACIYYISLIIIIILIIKCSNASLSFKFLSIKGLRYCKVKGKLQN</sequence>
<evidence type="ECO:0000256" key="1">
    <source>
        <dbReference type="SAM" id="Phobius"/>
    </source>
</evidence>
<evidence type="ECO:0000313" key="3">
    <source>
        <dbReference type="Proteomes" id="UP001607303"/>
    </source>
</evidence>
<dbReference type="EMBL" id="JAYRBN010000075">
    <property type="protein sequence ID" value="KAL2732676.1"/>
    <property type="molecule type" value="Genomic_DNA"/>
</dbReference>
<reference evidence="2 3" key="1">
    <citation type="journal article" date="2024" name="Ann. Entomol. Soc. Am.">
        <title>Genomic analyses of the southern and eastern yellowjacket wasps (Hymenoptera: Vespidae) reveal evolutionary signatures of social life.</title>
        <authorList>
            <person name="Catto M.A."/>
            <person name="Caine P.B."/>
            <person name="Orr S.E."/>
            <person name="Hunt B.G."/>
            <person name="Goodisman M.A.D."/>
        </authorList>
    </citation>
    <scope>NUCLEOTIDE SEQUENCE [LARGE SCALE GENOMIC DNA]</scope>
    <source>
        <strain evidence="2">232</strain>
        <tissue evidence="2">Head and thorax</tissue>
    </source>
</reference>
<keyword evidence="1" id="KW-0472">Membrane</keyword>
<proteinExistence type="predicted"/>
<protein>
    <submittedName>
        <fullName evidence="2">Uncharacterized protein</fullName>
    </submittedName>
</protein>
<evidence type="ECO:0000313" key="2">
    <source>
        <dbReference type="EMBL" id="KAL2732676.1"/>
    </source>
</evidence>
<gene>
    <name evidence="2" type="ORF">V1477_014917</name>
</gene>
<feature type="transmembrane region" description="Helical" evidence="1">
    <location>
        <begin position="154"/>
        <end position="174"/>
    </location>
</feature>
<keyword evidence="1" id="KW-1133">Transmembrane helix</keyword>